<feature type="domain" description="Helicase ATP-binding" evidence="10">
    <location>
        <begin position="103"/>
        <end position="272"/>
    </location>
</feature>
<evidence type="ECO:0000256" key="3">
    <source>
        <dbReference type="ARBA" id="ARBA00022806"/>
    </source>
</evidence>
<evidence type="ECO:0000259" key="10">
    <source>
        <dbReference type="PROSITE" id="PS51192"/>
    </source>
</evidence>
<dbReference type="InterPro" id="IPR027417">
    <property type="entry name" value="P-loop_NTPase"/>
</dbReference>
<evidence type="ECO:0000256" key="4">
    <source>
        <dbReference type="ARBA" id="ARBA00022840"/>
    </source>
</evidence>
<dbReference type="GO" id="GO:0016787">
    <property type="term" value="F:hydrolase activity"/>
    <property type="evidence" value="ECO:0007669"/>
    <property type="project" value="UniProtKB-KW"/>
</dbReference>
<evidence type="ECO:0000256" key="7">
    <source>
        <dbReference type="ARBA" id="ARBA00034808"/>
    </source>
</evidence>
<evidence type="ECO:0000256" key="2">
    <source>
        <dbReference type="ARBA" id="ARBA00022801"/>
    </source>
</evidence>
<dbReference type="SUPFAM" id="SSF52540">
    <property type="entry name" value="P-loop containing nucleoside triphosphate hydrolases"/>
    <property type="match status" value="1"/>
</dbReference>
<dbReference type="AlphaFoldDB" id="A0A6C0LTL5"/>
<proteinExistence type="predicted"/>
<dbReference type="GO" id="GO:0006367">
    <property type="term" value="P:transcription initiation at RNA polymerase II promoter"/>
    <property type="evidence" value="ECO:0007669"/>
    <property type="project" value="TreeGrafter"/>
</dbReference>
<dbReference type="GO" id="GO:0043138">
    <property type="term" value="F:3'-5' DNA helicase activity"/>
    <property type="evidence" value="ECO:0007669"/>
    <property type="project" value="UniProtKB-EC"/>
</dbReference>
<comment type="catalytic activity">
    <reaction evidence="8">
        <text>ATP + H2O = ADP + phosphate + H(+)</text>
        <dbReference type="Rhea" id="RHEA:13065"/>
        <dbReference type="ChEBI" id="CHEBI:15377"/>
        <dbReference type="ChEBI" id="CHEBI:15378"/>
        <dbReference type="ChEBI" id="CHEBI:30616"/>
        <dbReference type="ChEBI" id="CHEBI:43474"/>
        <dbReference type="ChEBI" id="CHEBI:456216"/>
        <dbReference type="EC" id="5.6.2.4"/>
    </reaction>
</comment>
<keyword evidence="3" id="KW-0347">Helicase</keyword>
<reference evidence="11" key="1">
    <citation type="journal article" date="2020" name="Nature">
        <title>Giant virus diversity and host interactions through global metagenomics.</title>
        <authorList>
            <person name="Schulz F."/>
            <person name="Roux S."/>
            <person name="Paez-Espino D."/>
            <person name="Jungbluth S."/>
            <person name="Walsh D.A."/>
            <person name="Denef V.J."/>
            <person name="McMahon K.D."/>
            <person name="Konstantinidis K.T."/>
            <person name="Eloe-Fadrosh E.A."/>
            <person name="Kyrpides N.C."/>
            <person name="Woyke T."/>
        </authorList>
    </citation>
    <scope>NUCLEOTIDE SEQUENCE</scope>
    <source>
        <strain evidence="11">GVMAG-S-1016704-121</strain>
    </source>
</reference>
<evidence type="ECO:0000256" key="8">
    <source>
        <dbReference type="ARBA" id="ARBA00048988"/>
    </source>
</evidence>
<feature type="compositionally biased region" description="Basic residues" evidence="9">
    <location>
        <begin position="497"/>
        <end position="527"/>
    </location>
</feature>
<dbReference type="GO" id="GO:0005675">
    <property type="term" value="C:transcription factor TFIIH holo complex"/>
    <property type="evidence" value="ECO:0007669"/>
    <property type="project" value="TreeGrafter"/>
</dbReference>
<accession>A0A6C0LTL5</accession>
<comment type="catalytic activity">
    <reaction evidence="6">
        <text>Couples ATP hydrolysis with the unwinding of duplex DNA by translocating in the 3'-5' direction.</text>
        <dbReference type="EC" id="5.6.2.4"/>
    </reaction>
</comment>
<dbReference type="Pfam" id="PF04851">
    <property type="entry name" value="ResIII"/>
    <property type="match status" value="1"/>
</dbReference>
<keyword evidence="5" id="KW-0413">Isomerase</keyword>
<keyword evidence="2" id="KW-0378">Hydrolase</keyword>
<dbReference type="InterPro" id="IPR006935">
    <property type="entry name" value="Helicase/UvrB_N"/>
</dbReference>
<dbReference type="GO" id="GO:0097550">
    <property type="term" value="C:transcription preinitiation complex"/>
    <property type="evidence" value="ECO:0007669"/>
    <property type="project" value="TreeGrafter"/>
</dbReference>
<evidence type="ECO:0000256" key="5">
    <source>
        <dbReference type="ARBA" id="ARBA00023235"/>
    </source>
</evidence>
<dbReference type="GO" id="GO:0000112">
    <property type="term" value="C:nucleotide-excision repair factor 3 complex"/>
    <property type="evidence" value="ECO:0007669"/>
    <property type="project" value="TreeGrafter"/>
</dbReference>
<dbReference type="EC" id="5.6.2.4" evidence="7"/>
<keyword evidence="1" id="KW-0547">Nucleotide-binding</keyword>
<dbReference type="Pfam" id="PF16203">
    <property type="entry name" value="ERCC3_RAD25_C"/>
    <property type="match status" value="1"/>
</dbReference>
<evidence type="ECO:0000256" key="6">
    <source>
        <dbReference type="ARBA" id="ARBA00034617"/>
    </source>
</evidence>
<dbReference type="PANTHER" id="PTHR11274">
    <property type="entry name" value="RAD25/XP-B DNA REPAIR HELICASE"/>
    <property type="match status" value="1"/>
</dbReference>
<dbReference type="GO" id="GO:0003677">
    <property type="term" value="F:DNA binding"/>
    <property type="evidence" value="ECO:0007669"/>
    <property type="project" value="InterPro"/>
</dbReference>
<dbReference type="InterPro" id="IPR014001">
    <property type="entry name" value="Helicase_ATP-bd"/>
</dbReference>
<protein>
    <recommendedName>
        <fullName evidence="7">DNA 3'-5' helicase</fullName>
        <ecNumber evidence="7">5.6.2.4</ecNumber>
    </recommendedName>
</protein>
<dbReference type="GO" id="GO:0005524">
    <property type="term" value="F:ATP binding"/>
    <property type="evidence" value="ECO:0007669"/>
    <property type="project" value="UniProtKB-KW"/>
</dbReference>
<evidence type="ECO:0000256" key="9">
    <source>
        <dbReference type="SAM" id="MobiDB-lite"/>
    </source>
</evidence>
<evidence type="ECO:0000256" key="1">
    <source>
        <dbReference type="ARBA" id="ARBA00022741"/>
    </source>
</evidence>
<feature type="region of interest" description="Disordered" evidence="9">
    <location>
        <begin position="496"/>
        <end position="527"/>
    </location>
</feature>
<dbReference type="InterPro" id="IPR032438">
    <property type="entry name" value="ERCC3_RAD25_C"/>
</dbReference>
<dbReference type="SMART" id="SM00487">
    <property type="entry name" value="DEXDc"/>
    <property type="match status" value="1"/>
</dbReference>
<dbReference type="PROSITE" id="PS51192">
    <property type="entry name" value="HELICASE_ATP_BIND_1"/>
    <property type="match status" value="1"/>
</dbReference>
<dbReference type="Gene3D" id="3.40.50.300">
    <property type="entry name" value="P-loop containing nucleotide triphosphate hydrolases"/>
    <property type="match status" value="2"/>
</dbReference>
<sequence length="527" mass="60136">MFAKCISKPLCNVLYNMEWDPLSSDFDAISSTAMHLYNPEVRRIIDKNCNDILDDVITVTDSSSKWNYTHPMSLVFHGECKMPLRDHVTPHLHQKQVLTDIYDEVNKTFTSATIQSPCASGKSLLSLLIISKVMEVIGACALYVTINSTAIAQVVNQAVKFFHISPDEILVLDTAESCNPLSLINRKYKIVIATYQLLTASEHPDESKHFFDLLFCIITFGVVILDEAHYSSAKNYKQIYRIKAALKYGVSATLKRMDNLLVHLTEYTGPYQIKIDRDALIKQNLIPDVSLQEFHIDEPEHRDRLMSVRKMELFYDILQRHIGRNQSIIAFFETIRELDNTHACMNNILFQQGRNDVLLPSMKGDTNSETRISLINTFRQRVNDNKPVVLFLSSVGNAAYDFLCEIVVQVRCSDGSGPIAAQRIGRVQRYIKQTTAHVSYTLVATGTSEINHAQSRRDFLDLDNYKTSIIKSSQIYTKTPSDVHRRFIDFVMELGTKHQKRQRGKPVNRKKTSSTRFSALKKKIGKR</sequence>
<organism evidence="11">
    <name type="scientific">viral metagenome</name>
    <dbReference type="NCBI Taxonomy" id="1070528"/>
    <lineage>
        <taxon>unclassified sequences</taxon>
        <taxon>metagenomes</taxon>
        <taxon>organismal metagenomes</taxon>
    </lineage>
</organism>
<dbReference type="InterPro" id="IPR050615">
    <property type="entry name" value="ATP-dep_DNA_Helicase"/>
</dbReference>
<keyword evidence="4" id="KW-0067">ATP-binding</keyword>
<evidence type="ECO:0000313" key="11">
    <source>
        <dbReference type="EMBL" id="QHU33730.1"/>
    </source>
</evidence>
<dbReference type="PANTHER" id="PTHR11274:SF0">
    <property type="entry name" value="GENERAL TRANSCRIPTION AND DNA REPAIR FACTOR IIH HELICASE SUBUNIT XPB"/>
    <property type="match status" value="1"/>
</dbReference>
<dbReference type="EMBL" id="MN740561">
    <property type="protein sequence ID" value="QHU33730.1"/>
    <property type="molecule type" value="Genomic_DNA"/>
</dbReference>
<name>A0A6C0LTL5_9ZZZZ</name>